<feature type="binding site" evidence="17">
    <location>
        <position position="333"/>
    </location>
    <ligand>
        <name>(6S)-NADPHX</name>
        <dbReference type="ChEBI" id="CHEBI:64076"/>
    </ligand>
</feature>
<evidence type="ECO:0000256" key="3">
    <source>
        <dbReference type="ARBA" id="ARBA00006001"/>
    </source>
</evidence>
<keyword evidence="10 17" id="KW-0520">NAD</keyword>
<evidence type="ECO:0000256" key="14">
    <source>
        <dbReference type="ARBA" id="ARBA00025153"/>
    </source>
</evidence>
<dbReference type="InterPro" id="IPR036652">
    <property type="entry name" value="YjeF_N_dom_sf"/>
</dbReference>
<comment type="caution">
    <text evidence="18">Lacks conserved residue(s) required for the propagation of feature annotation.</text>
</comment>
<feature type="binding site" evidence="18">
    <location>
        <position position="72"/>
    </location>
    <ligand>
        <name>K(+)</name>
        <dbReference type="ChEBI" id="CHEBI:29103"/>
    </ligand>
</feature>
<comment type="function">
    <text evidence="18">Catalyzes the epimerization of the S- and R-forms of NAD(P)HX, a damaged form of NAD(P)H that is a result of enzymatic or heat-dependent hydration. This is a prerequisite for the S-specific NAD(P)H-hydrate dehydratase to allow the repair of both epimers of NAD(P)HX.</text>
</comment>
<evidence type="ECO:0000256" key="10">
    <source>
        <dbReference type="ARBA" id="ARBA00023027"/>
    </source>
</evidence>
<feature type="binding site" evidence="17">
    <location>
        <position position="441"/>
    </location>
    <ligand>
        <name>AMP</name>
        <dbReference type="ChEBI" id="CHEBI:456215"/>
    </ligand>
</feature>
<dbReference type="RefSeq" id="WP_307463388.1">
    <property type="nucleotide sequence ID" value="NZ_JAURUR010000001.1"/>
</dbReference>
<comment type="catalytic activity">
    <reaction evidence="1 18 19">
        <text>(6R)-NADHX = (6S)-NADHX</text>
        <dbReference type="Rhea" id="RHEA:32215"/>
        <dbReference type="ChEBI" id="CHEBI:64074"/>
        <dbReference type="ChEBI" id="CHEBI:64075"/>
        <dbReference type="EC" id="5.1.99.6"/>
    </reaction>
</comment>
<dbReference type="EMBL" id="JAURUR010000001">
    <property type="protein sequence ID" value="MDP9762871.1"/>
    <property type="molecule type" value="Genomic_DNA"/>
</dbReference>
<comment type="catalytic activity">
    <reaction evidence="2 18 19">
        <text>(6R)-NADPHX = (6S)-NADPHX</text>
        <dbReference type="Rhea" id="RHEA:32227"/>
        <dbReference type="ChEBI" id="CHEBI:64076"/>
        <dbReference type="ChEBI" id="CHEBI:64077"/>
        <dbReference type="EC" id="5.1.99.6"/>
    </reaction>
</comment>
<feature type="binding site" evidence="18">
    <location>
        <begin position="71"/>
        <end position="75"/>
    </location>
    <ligand>
        <name>(6S)-NADPHX</name>
        <dbReference type="ChEBI" id="CHEBI:64076"/>
    </ligand>
</feature>
<reference evidence="22 23" key="1">
    <citation type="submission" date="2023-07" db="EMBL/GenBank/DDBJ databases">
        <title>Genomic Encyclopedia of Type Strains, Phase IV (KMG-IV): sequencing the most valuable type-strain genomes for metagenomic binning, comparative biology and taxonomic classification.</title>
        <authorList>
            <person name="Goeker M."/>
        </authorList>
    </citation>
    <scope>NUCLEOTIDE SEQUENCE [LARGE SCALE GENOMIC DNA]</scope>
    <source>
        <strain evidence="22 23">NIO-1023</strain>
    </source>
</reference>
<dbReference type="CDD" id="cd01171">
    <property type="entry name" value="YXKO-related"/>
    <property type="match status" value="1"/>
</dbReference>
<keyword evidence="7 17" id="KW-0067">ATP-binding</keyword>
<comment type="similarity">
    <text evidence="17">Belongs to the NnrD/CARKD family.</text>
</comment>
<organism evidence="22 23">
    <name type="scientific">Deinococcus enclensis</name>
    <dbReference type="NCBI Taxonomy" id="1049582"/>
    <lineage>
        <taxon>Bacteria</taxon>
        <taxon>Thermotogati</taxon>
        <taxon>Deinococcota</taxon>
        <taxon>Deinococci</taxon>
        <taxon>Deinococcales</taxon>
        <taxon>Deinococcaceae</taxon>
        <taxon>Deinococcus</taxon>
    </lineage>
</organism>
<evidence type="ECO:0000313" key="22">
    <source>
        <dbReference type="EMBL" id="MDP9762871.1"/>
    </source>
</evidence>
<dbReference type="HAMAP" id="MF_01966">
    <property type="entry name" value="NADHX_epimerase"/>
    <property type="match status" value="1"/>
</dbReference>
<dbReference type="EC" id="4.2.1.136" evidence="19"/>
<evidence type="ECO:0000256" key="4">
    <source>
        <dbReference type="ARBA" id="ARBA00009524"/>
    </source>
</evidence>
<evidence type="ECO:0000256" key="1">
    <source>
        <dbReference type="ARBA" id="ARBA00000013"/>
    </source>
</evidence>
<comment type="subunit">
    <text evidence="17">Homotetramer.</text>
</comment>
<dbReference type="NCBIfam" id="TIGR00197">
    <property type="entry name" value="yjeF_nterm"/>
    <property type="match status" value="1"/>
</dbReference>
<comment type="similarity">
    <text evidence="18">Belongs to the NnrE/AIBP family.</text>
</comment>
<dbReference type="Gene3D" id="3.40.50.10260">
    <property type="entry name" value="YjeF N-terminal domain"/>
    <property type="match status" value="1"/>
</dbReference>
<dbReference type="PROSITE" id="PS01050">
    <property type="entry name" value="YJEF_C_2"/>
    <property type="match status" value="1"/>
</dbReference>
<dbReference type="HAMAP" id="MF_01965">
    <property type="entry name" value="NADHX_dehydratase"/>
    <property type="match status" value="1"/>
</dbReference>
<evidence type="ECO:0000256" key="2">
    <source>
        <dbReference type="ARBA" id="ARBA00000909"/>
    </source>
</evidence>
<dbReference type="PROSITE" id="PS51383">
    <property type="entry name" value="YJEF_C_3"/>
    <property type="match status" value="1"/>
</dbReference>
<dbReference type="PANTHER" id="PTHR12592">
    <property type="entry name" value="ATP-DEPENDENT (S)-NAD(P)H-HYDRATE DEHYDRATASE FAMILY MEMBER"/>
    <property type="match status" value="1"/>
</dbReference>
<dbReference type="SUPFAM" id="SSF64153">
    <property type="entry name" value="YjeF N-terminal domain-like"/>
    <property type="match status" value="1"/>
</dbReference>
<feature type="binding site" evidence="17">
    <location>
        <position position="273"/>
    </location>
    <ligand>
        <name>(6S)-NADPHX</name>
        <dbReference type="ChEBI" id="CHEBI:64076"/>
    </ligand>
</feature>
<keyword evidence="11 18" id="KW-0413">Isomerase</keyword>
<keyword evidence="23" id="KW-1185">Reference proteome</keyword>
<evidence type="ECO:0000256" key="9">
    <source>
        <dbReference type="ARBA" id="ARBA00022958"/>
    </source>
</evidence>
<dbReference type="GO" id="GO:0052856">
    <property type="term" value="F:NAD(P)HX epimerase activity"/>
    <property type="evidence" value="ECO:0007669"/>
    <property type="project" value="UniProtKB-EC"/>
</dbReference>
<comment type="catalytic activity">
    <reaction evidence="15 17 19">
        <text>(6S)-NADHX + ADP = AMP + phosphate + NADH + H(+)</text>
        <dbReference type="Rhea" id="RHEA:32223"/>
        <dbReference type="ChEBI" id="CHEBI:15378"/>
        <dbReference type="ChEBI" id="CHEBI:43474"/>
        <dbReference type="ChEBI" id="CHEBI:57945"/>
        <dbReference type="ChEBI" id="CHEBI:64074"/>
        <dbReference type="ChEBI" id="CHEBI:456215"/>
        <dbReference type="ChEBI" id="CHEBI:456216"/>
        <dbReference type="EC" id="4.2.1.136"/>
    </reaction>
</comment>
<comment type="caution">
    <text evidence="22">The sequence shown here is derived from an EMBL/GenBank/DDBJ whole genome shotgun (WGS) entry which is preliminary data.</text>
</comment>
<evidence type="ECO:0000256" key="6">
    <source>
        <dbReference type="ARBA" id="ARBA00022741"/>
    </source>
</evidence>
<dbReference type="NCBIfam" id="TIGR00196">
    <property type="entry name" value="yjeF_cterm"/>
    <property type="match status" value="1"/>
</dbReference>
<evidence type="ECO:0000256" key="18">
    <source>
        <dbReference type="HAMAP-Rule" id="MF_01966"/>
    </source>
</evidence>
<evidence type="ECO:0000256" key="15">
    <source>
        <dbReference type="ARBA" id="ARBA00048238"/>
    </source>
</evidence>
<evidence type="ECO:0000256" key="11">
    <source>
        <dbReference type="ARBA" id="ARBA00023235"/>
    </source>
</evidence>
<dbReference type="Proteomes" id="UP001232163">
    <property type="component" value="Unassembled WGS sequence"/>
</dbReference>
<evidence type="ECO:0000256" key="8">
    <source>
        <dbReference type="ARBA" id="ARBA00022857"/>
    </source>
</evidence>
<dbReference type="InterPro" id="IPR029056">
    <property type="entry name" value="Ribokinase-like"/>
</dbReference>
<dbReference type="Gene3D" id="3.40.1190.20">
    <property type="match status" value="1"/>
</dbReference>
<keyword evidence="8 17" id="KW-0521">NADP</keyword>
<feature type="binding site" evidence="17">
    <location>
        <position position="442"/>
    </location>
    <ligand>
        <name>(6S)-NADPHX</name>
        <dbReference type="ChEBI" id="CHEBI:64076"/>
    </ligand>
</feature>
<feature type="binding site" evidence="18">
    <location>
        <position position="136"/>
    </location>
    <ligand>
        <name>K(+)</name>
        <dbReference type="ChEBI" id="CHEBI:29103"/>
    </ligand>
</feature>
<keyword evidence="13" id="KW-0511">Multifunctional enzyme</keyword>
<dbReference type="PANTHER" id="PTHR12592:SF0">
    <property type="entry name" value="ATP-DEPENDENT (S)-NAD(P)H-HYDRATE DEHYDRATASE"/>
    <property type="match status" value="1"/>
</dbReference>
<dbReference type="PROSITE" id="PS51385">
    <property type="entry name" value="YJEF_N"/>
    <property type="match status" value="1"/>
</dbReference>
<dbReference type="Pfam" id="PF01256">
    <property type="entry name" value="Carb_kinase"/>
    <property type="match status" value="1"/>
</dbReference>
<feature type="domain" description="YjeF C-terminal" evidence="20">
    <location>
        <begin position="238"/>
        <end position="500"/>
    </location>
</feature>
<protein>
    <recommendedName>
        <fullName evidence="19">Bifunctional NAD(P)H-hydrate repair enzyme</fullName>
    </recommendedName>
    <alternativeName>
        <fullName evidence="19">Nicotinamide nucleotide repair protein</fullName>
    </alternativeName>
    <domain>
        <recommendedName>
            <fullName evidence="19">ADP-dependent (S)-NAD(P)H-hydrate dehydratase</fullName>
            <ecNumber evidence="19">4.2.1.136</ecNumber>
        </recommendedName>
        <alternativeName>
            <fullName evidence="19">ADP-dependent NAD(P)HX dehydratase</fullName>
        </alternativeName>
    </domain>
    <domain>
        <recommendedName>
            <fullName evidence="19">NAD(P)H-hydrate epimerase</fullName>
            <ecNumber evidence="19">5.1.99.6</ecNumber>
        </recommendedName>
    </domain>
</protein>
<evidence type="ECO:0000259" key="21">
    <source>
        <dbReference type="PROSITE" id="PS51385"/>
    </source>
</evidence>
<comment type="cofactor">
    <cofactor evidence="17">
        <name>Mg(2+)</name>
        <dbReference type="ChEBI" id="CHEBI:18420"/>
    </cofactor>
</comment>
<evidence type="ECO:0000256" key="19">
    <source>
        <dbReference type="PIRNR" id="PIRNR017184"/>
    </source>
</evidence>
<keyword evidence="9 18" id="KW-0630">Potassium</keyword>
<keyword evidence="12 17" id="KW-0456">Lyase</keyword>
<evidence type="ECO:0000256" key="7">
    <source>
        <dbReference type="ARBA" id="ARBA00022840"/>
    </source>
</evidence>
<sequence length="505" mass="50788">MPADPPALDTLLLTPGAEAVLLPDGAGRVDAQLDRAGLLDLTMEEAGRAVATAAQRLAPSGRVVLLAGGGANGGDALVAARHLSVAGRDVQVLAAPAKHPLTRLNRRRLKAMGVSPQVLSPARLRAGARGAALLVDGLLGTGFGAPLRPAMEALIAEVNAARAQGAPVLAIDVPSGLEAGPARAAGPAVQADATVTLMGWKPALLFGEAAPRAGAVDLTLLSVPRAWVAPEAVAARLPDALIGSWLPERQANAHKGTAGRVWVLGGHPGTAGAPVLAGMGALRTGAGLVTLHSPAELPLLHPELMVRRHPSWPEALPALAASGLPDALTVGMGLGPEAAEVARAVLDWQVPTVLDADALQPHLAGAGHDRCVWTPHPGEAARLLDVPTAQVTVDPLVSARALQARLGGVVVLKGGPSVVAWSGGLVVARGGHPGMATAGMGDTLAGVIAALLGQGLDAARAALCGVRLHARAGERAAARHHYGLVAGDVAEELGGAWLDLRATGR</sequence>
<evidence type="ECO:0000256" key="12">
    <source>
        <dbReference type="ARBA" id="ARBA00023239"/>
    </source>
</evidence>
<comment type="function">
    <text evidence="14 19">Bifunctional enzyme that catalyzes the epimerization of the S- and R-forms of NAD(P)HX and the dehydration of the S-form of NAD(P)HX at the expense of ADP, which is converted to AMP. This allows the repair of both epimers of NAD(P)HX, a damaged form of NAD(P)H that is a result of enzymatic or heat-dependent hydration.</text>
</comment>
<dbReference type="InterPro" id="IPR004443">
    <property type="entry name" value="YjeF_N_dom"/>
</dbReference>
<accession>A0ABT9M8G7</accession>
<evidence type="ECO:0000256" key="13">
    <source>
        <dbReference type="ARBA" id="ARBA00023268"/>
    </source>
</evidence>
<evidence type="ECO:0000256" key="5">
    <source>
        <dbReference type="ARBA" id="ARBA00022723"/>
    </source>
</evidence>
<feature type="binding site" evidence="18">
    <location>
        <position position="172"/>
    </location>
    <ligand>
        <name>(6S)-NADPHX</name>
        <dbReference type="ChEBI" id="CHEBI:64076"/>
    </ligand>
</feature>
<comment type="similarity">
    <text evidence="4 19">In the C-terminal section; belongs to the NnrD/CARKD family.</text>
</comment>
<gene>
    <name evidence="17" type="primary">nnrD</name>
    <name evidence="18" type="synonym">nnrE</name>
    <name evidence="22" type="ORF">QO006_000284</name>
</gene>
<evidence type="ECO:0000256" key="17">
    <source>
        <dbReference type="HAMAP-Rule" id="MF_01965"/>
    </source>
</evidence>
<feature type="binding site" evidence="17">
    <location>
        <position position="376"/>
    </location>
    <ligand>
        <name>(6S)-NADPHX</name>
        <dbReference type="ChEBI" id="CHEBI:64076"/>
    </ligand>
</feature>
<dbReference type="InterPro" id="IPR017953">
    <property type="entry name" value="Carbohydrate_kinase_pred_CS"/>
</dbReference>
<feature type="binding site" evidence="18">
    <location>
        <begin position="140"/>
        <end position="146"/>
    </location>
    <ligand>
        <name>(6S)-NADPHX</name>
        <dbReference type="ChEBI" id="CHEBI:64076"/>
    </ligand>
</feature>
<proteinExistence type="inferred from homology"/>
<comment type="function">
    <text evidence="17">Catalyzes the dehydration of the S-form of NAD(P)HX at the expense of ADP, which is converted to AMP. Together with NAD(P)HX epimerase, which catalyzes the epimerization of the S- and R-forms, the enzyme allows the repair of both epimers of NAD(P)HX, a damaged form of NAD(P)H that is a result of enzymatic or heat-dependent hydration.</text>
</comment>
<feature type="binding site" evidence="17">
    <location>
        <begin position="413"/>
        <end position="417"/>
    </location>
    <ligand>
        <name>AMP</name>
        <dbReference type="ChEBI" id="CHEBI:456215"/>
    </ligand>
</feature>
<evidence type="ECO:0000256" key="16">
    <source>
        <dbReference type="ARBA" id="ARBA00049209"/>
    </source>
</evidence>
<comment type="similarity">
    <text evidence="3 19">In the N-terminal section; belongs to the NnrE/AIBP family.</text>
</comment>
<feature type="domain" description="YjeF N-terminal" evidence="21">
    <location>
        <begin position="26"/>
        <end position="229"/>
    </location>
</feature>
<evidence type="ECO:0000313" key="23">
    <source>
        <dbReference type="Proteomes" id="UP001232163"/>
    </source>
</evidence>
<dbReference type="Pfam" id="PF03853">
    <property type="entry name" value="YjeF_N"/>
    <property type="match status" value="1"/>
</dbReference>
<dbReference type="SUPFAM" id="SSF53613">
    <property type="entry name" value="Ribokinase-like"/>
    <property type="match status" value="1"/>
</dbReference>
<dbReference type="InterPro" id="IPR030677">
    <property type="entry name" value="Nnr"/>
</dbReference>
<keyword evidence="5 18" id="KW-0479">Metal-binding</keyword>
<evidence type="ECO:0000259" key="20">
    <source>
        <dbReference type="PROSITE" id="PS51383"/>
    </source>
</evidence>
<dbReference type="InterPro" id="IPR000631">
    <property type="entry name" value="CARKD"/>
</dbReference>
<feature type="binding site" evidence="18">
    <location>
        <position position="175"/>
    </location>
    <ligand>
        <name>K(+)</name>
        <dbReference type="ChEBI" id="CHEBI:29103"/>
    </ligand>
</feature>
<name>A0ABT9M8G7_9DEIO</name>
<comment type="catalytic activity">
    <reaction evidence="16 17 19">
        <text>(6S)-NADPHX + ADP = AMP + phosphate + NADPH + H(+)</text>
        <dbReference type="Rhea" id="RHEA:32235"/>
        <dbReference type="ChEBI" id="CHEBI:15378"/>
        <dbReference type="ChEBI" id="CHEBI:43474"/>
        <dbReference type="ChEBI" id="CHEBI:57783"/>
        <dbReference type="ChEBI" id="CHEBI:64076"/>
        <dbReference type="ChEBI" id="CHEBI:456215"/>
        <dbReference type="ChEBI" id="CHEBI:456216"/>
        <dbReference type="EC" id="4.2.1.136"/>
    </reaction>
</comment>
<dbReference type="PIRSF" id="PIRSF017184">
    <property type="entry name" value="Nnr"/>
    <property type="match status" value="1"/>
</dbReference>
<comment type="cofactor">
    <cofactor evidence="18 19">
        <name>K(+)</name>
        <dbReference type="ChEBI" id="CHEBI:29103"/>
    </cofactor>
    <text evidence="18 19">Binds 1 potassium ion per subunit.</text>
</comment>
<dbReference type="EC" id="5.1.99.6" evidence="19"/>
<keyword evidence="6 17" id="KW-0547">Nucleotide-binding</keyword>